<sequence length="351" mass="38595">MATEHLLTRGRDTIRIVHDDCDLVTGEGEHAVTQTFDDADDARAHLEYVLKRMRRDGYGLTSRPISLEDSQRDIADGLFEWDPERRRLKCVFVEDDGVRVRCELLADVADAREASSLQFVCDHAIPGPALSAALAGRPLPRIRSFIFDTPFQTITRQHANTPGRLDLVFHGLPALESAYVTGAPELRRCGHPRLKHLHLLGDPLPPATLAGLGDSDFPALDRLVLCLSRDAEPAPAAAVVRALRGLRAPALRHVYLSGSDDLVALIDALCDRPLPASWTVLSLEGVLRDEDDLLAVLEARAPVLGRLQRLALPLADDLSDDAADRVLALLPAVVDRDELPEQLLPSVYEDW</sequence>
<protein>
    <submittedName>
        <fullName evidence="1">Uncharacterized protein</fullName>
    </submittedName>
</protein>
<dbReference type="Gene3D" id="3.80.10.10">
    <property type="entry name" value="Ribonuclease Inhibitor"/>
    <property type="match status" value="1"/>
</dbReference>
<gene>
    <name evidence="1" type="ORF">K7C98_34780</name>
</gene>
<evidence type="ECO:0000313" key="1">
    <source>
        <dbReference type="EMBL" id="MBZ5714426.1"/>
    </source>
</evidence>
<accession>A0ABS7U1W0</accession>
<keyword evidence="2" id="KW-1185">Reference proteome</keyword>
<dbReference type="RefSeq" id="WP_224196149.1">
    <property type="nucleotide sequence ID" value="NZ_JAIRAU010000047.1"/>
</dbReference>
<dbReference type="EMBL" id="JAIRAU010000047">
    <property type="protein sequence ID" value="MBZ5714426.1"/>
    <property type="molecule type" value="Genomic_DNA"/>
</dbReference>
<reference evidence="1" key="1">
    <citation type="submission" date="2021-08" db="EMBL/GenBank/DDBJ databases">
        <authorList>
            <person name="Stevens D.C."/>
        </authorList>
    </citation>
    <scope>NUCLEOTIDE SEQUENCE</scope>
    <source>
        <strain evidence="1">DSM 53165</strain>
    </source>
</reference>
<dbReference type="InterPro" id="IPR032675">
    <property type="entry name" value="LRR_dom_sf"/>
</dbReference>
<name>A0ABS7U1W0_9BACT</name>
<evidence type="ECO:0000313" key="2">
    <source>
        <dbReference type="Proteomes" id="UP001139031"/>
    </source>
</evidence>
<dbReference type="Proteomes" id="UP001139031">
    <property type="component" value="Unassembled WGS sequence"/>
</dbReference>
<proteinExistence type="predicted"/>
<organism evidence="1 2">
    <name type="scientific">Nannocystis pusilla</name>
    <dbReference type="NCBI Taxonomy" id="889268"/>
    <lineage>
        <taxon>Bacteria</taxon>
        <taxon>Pseudomonadati</taxon>
        <taxon>Myxococcota</taxon>
        <taxon>Polyangia</taxon>
        <taxon>Nannocystales</taxon>
        <taxon>Nannocystaceae</taxon>
        <taxon>Nannocystis</taxon>
    </lineage>
</organism>
<comment type="caution">
    <text evidence="1">The sequence shown here is derived from an EMBL/GenBank/DDBJ whole genome shotgun (WGS) entry which is preliminary data.</text>
</comment>